<feature type="compositionally biased region" description="Basic and acidic residues" evidence="6">
    <location>
        <begin position="176"/>
        <end position="185"/>
    </location>
</feature>
<comment type="subcellular location">
    <subcellularLocation>
        <location evidence="1">Nucleus</location>
    </subcellularLocation>
</comment>
<evidence type="ECO:0000256" key="4">
    <source>
        <dbReference type="ARBA" id="ARBA00023163"/>
    </source>
</evidence>
<keyword evidence="7" id="KW-1133">Transmembrane helix</keyword>
<evidence type="ECO:0000256" key="3">
    <source>
        <dbReference type="ARBA" id="ARBA00023125"/>
    </source>
</evidence>
<organism evidence="9 10">
    <name type="scientific">Mucuna pruriens</name>
    <name type="common">Velvet bean</name>
    <name type="synonym">Dolichos pruriens</name>
    <dbReference type="NCBI Taxonomy" id="157652"/>
    <lineage>
        <taxon>Eukaryota</taxon>
        <taxon>Viridiplantae</taxon>
        <taxon>Streptophyta</taxon>
        <taxon>Embryophyta</taxon>
        <taxon>Tracheophyta</taxon>
        <taxon>Spermatophyta</taxon>
        <taxon>Magnoliopsida</taxon>
        <taxon>eudicotyledons</taxon>
        <taxon>Gunneridae</taxon>
        <taxon>Pentapetalae</taxon>
        <taxon>rosids</taxon>
        <taxon>fabids</taxon>
        <taxon>Fabales</taxon>
        <taxon>Fabaceae</taxon>
        <taxon>Papilionoideae</taxon>
        <taxon>50 kb inversion clade</taxon>
        <taxon>NPAAA clade</taxon>
        <taxon>indigoferoid/millettioid clade</taxon>
        <taxon>Phaseoleae</taxon>
        <taxon>Mucuna</taxon>
    </lineage>
</organism>
<dbReference type="Pfam" id="PF03106">
    <property type="entry name" value="WRKY"/>
    <property type="match status" value="1"/>
</dbReference>
<dbReference type="GO" id="GO:0043565">
    <property type="term" value="F:sequence-specific DNA binding"/>
    <property type="evidence" value="ECO:0007669"/>
    <property type="project" value="InterPro"/>
</dbReference>
<feature type="non-terminal residue" evidence="9">
    <location>
        <position position="1"/>
    </location>
</feature>
<dbReference type="PANTHER" id="PTHR31221:SF360">
    <property type="entry name" value="WRKY DOMAIN-CONTAINING PROTEIN"/>
    <property type="match status" value="1"/>
</dbReference>
<dbReference type="SUPFAM" id="SSF118290">
    <property type="entry name" value="WRKY DNA-binding domain"/>
    <property type="match status" value="1"/>
</dbReference>
<dbReference type="Proteomes" id="UP000257109">
    <property type="component" value="Unassembled WGS sequence"/>
</dbReference>
<dbReference type="InterPro" id="IPR044810">
    <property type="entry name" value="WRKY_plant"/>
</dbReference>
<keyword evidence="4" id="KW-0804">Transcription</keyword>
<protein>
    <submittedName>
        <fullName evidence="9">WRKY transcription factor WRKY24</fullName>
    </submittedName>
</protein>
<evidence type="ECO:0000256" key="7">
    <source>
        <dbReference type="SAM" id="Phobius"/>
    </source>
</evidence>
<gene>
    <name evidence="9" type="primary">WRKY24</name>
    <name evidence="9" type="ORF">CR513_49918</name>
</gene>
<dbReference type="OrthoDB" id="1427840at2759"/>
<dbReference type="SMART" id="SM00774">
    <property type="entry name" value="WRKY"/>
    <property type="match status" value="1"/>
</dbReference>
<evidence type="ECO:0000256" key="2">
    <source>
        <dbReference type="ARBA" id="ARBA00023015"/>
    </source>
</evidence>
<dbReference type="InterPro" id="IPR003657">
    <property type="entry name" value="WRKY_dom"/>
</dbReference>
<dbReference type="GO" id="GO:0005634">
    <property type="term" value="C:nucleus"/>
    <property type="evidence" value="ECO:0007669"/>
    <property type="project" value="UniProtKB-SubCell"/>
</dbReference>
<keyword evidence="5" id="KW-0539">Nucleus</keyword>
<evidence type="ECO:0000313" key="10">
    <source>
        <dbReference type="Proteomes" id="UP000257109"/>
    </source>
</evidence>
<keyword evidence="2" id="KW-0805">Transcription regulation</keyword>
<dbReference type="EMBL" id="QJKJ01011565">
    <property type="protein sequence ID" value="RDX70803.1"/>
    <property type="molecule type" value="Genomic_DNA"/>
</dbReference>
<evidence type="ECO:0000313" key="9">
    <source>
        <dbReference type="EMBL" id="RDX70803.1"/>
    </source>
</evidence>
<dbReference type="PROSITE" id="PS50811">
    <property type="entry name" value="WRKY"/>
    <property type="match status" value="1"/>
</dbReference>
<comment type="caution">
    <text evidence="9">The sequence shown here is derived from an EMBL/GenBank/DDBJ whole genome shotgun (WGS) entry which is preliminary data.</text>
</comment>
<dbReference type="PANTHER" id="PTHR31221">
    <property type="entry name" value="WRKY TRANSCRIPTION FACTOR PROTEIN 1-RELATED"/>
    <property type="match status" value="1"/>
</dbReference>
<keyword evidence="3" id="KW-0238">DNA-binding</keyword>
<dbReference type="InterPro" id="IPR036576">
    <property type="entry name" value="WRKY_dom_sf"/>
</dbReference>
<evidence type="ECO:0000259" key="8">
    <source>
        <dbReference type="PROSITE" id="PS50811"/>
    </source>
</evidence>
<feature type="domain" description="WRKY" evidence="8">
    <location>
        <begin position="200"/>
        <end position="245"/>
    </location>
</feature>
<evidence type="ECO:0000256" key="1">
    <source>
        <dbReference type="ARBA" id="ARBA00004123"/>
    </source>
</evidence>
<feature type="region of interest" description="Disordered" evidence="6">
    <location>
        <begin position="176"/>
        <end position="200"/>
    </location>
</feature>
<feature type="transmembrane region" description="Helical" evidence="7">
    <location>
        <begin position="126"/>
        <end position="147"/>
    </location>
</feature>
<dbReference type="AlphaFoldDB" id="A0A371EXY1"/>
<keyword evidence="10" id="KW-1185">Reference proteome</keyword>
<dbReference type="STRING" id="157652.A0A371EXY1"/>
<keyword evidence="7" id="KW-0812">Transmembrane</keyword>
<evidence type="ECO:0000256" key="6">
    <source>
        <dbReference type="SAM" id="MobiDB-lite"/>
    </source>
</evidence>
<dbReference type="GO" id="GO:0003700">
    <property type="term" value="F:DNA-binding transcription factor activity"/>
    <property type="evidence" value="ECO:0007669"/>
    <property type="project" value="InterPro"/>
</dbReference>
<reference evidence="9" key="1">
    <citation type="submission" date="2018-05" db="EMBL/GenBank/DDBJ databases">
        <title>Draft genome of Mucuna pruriens seed.</title>
        <authorList>
            <person name="Nnadi N.E."/>
            <person name="Vos R."/>
            <person name="Hasami M.H."/>
            <person name="Devisetty U.K."/>
            <person name="Aguiy J.C."/>
        </authorList>
    </citation>
    <scope>NUCLEOTIDE SEQUENCE [LARGE SCALE GENOMIC DNA]</scope>
    <source>
        <strain evidence="9">JCA_2017</strain>
    </source>
</reference>
<feature type="transmembrane region" description="Helical" evidence="7">
    <location>
        <begin position="86"/>
        <end position="106"/>
    </location>
</feature>
<dbReference type="Gene3D" id="2.20.25.80">
    <property type="entry name" value="WRKY domain"/>
    <property type="match status" value="1"/>
</dbReference>
<evidence type="ECO:0000256" key="5">
    <source>
        <dbReference type="ARBA" id="ARBA00023242"/>
    </source>
</evidence>
<proteinExistence type="predicted"/>
<name>A0A371EXY1_MUCPR</name>
<accession>A0A371EXY1</accession>
<keyword evidence="7" id="KW-0472">Membrane</keyword>
<sequence>MESCGIYVECDWTDLLCVEFLFQPSIRRVELLEDHPLHFQQHDVIFEEMETFQEFFAESSCACSGFVAYFFVSFVSDKAVSGKPDLLSLISCGAFALMSLCLSRQIDLGFEADLLNFFLGCLTVQLMKINLMLSIFAAIFCYCFLVLRSKLDSQSQIGTIGREDHVTVEIDVAEGGERGADDNRSDFQSNHSNGHRQFPSLRRRVGDGYNWKKYEDKVVKGNENQISYYKCTHPNCPVKKKVERTIDGEFNMSKSSMANE</sequence>